<comment type="similarity">
    <text evidence="1">Belongs to the zinc-containing alcohol dehydrogenase family.</text>
</comment>
<evidence type="ECO:0000313" key="5">
    <source>
        <dbReference type="Proteomes" id="UP000801864"/>
    </source>
</evidence>
<dbReference type="InterPro" id="IPR011032">
    <property type="entry name" value="GroES-like_sf"/>
</dbReference>
<dbReference type="SUPFAM" id="SSF51735">
    <property type="entry name" value="NAD(P)-binding Rossmann-fold domains"/>
    <property type="match status" value="1"/>
</dbReference>
<dbReference type="Gene3D" id="3.90.180.10">
    <property type="entry name" value="Medium-chain alcohol dehydrogenases, catalytic domain"/>
    <property type="match status" value="1"/>
</dbReference>
<dbReference type="SUPFAM" id="SSF50129">
    <property type="entry name" value="GroES-like"/>
    <property type="match status" value="1"/>
</dbReference>
<proteinExistence type="inferred from homology"/>
<dbReference type="InterPro" id="IPR020843">
    <property type="entry name" value="ER"/>
</dbReference>
<dbReference type="PANTHER" id="PTHR45348:SF5">
    <property type="entry name" value="OXIDOREDUCTASE, PUTATIVE (AFU_ORTHOLOGUE AFUA_8G01420)-RELATED"/>
    <property type="match status" value="1"/>
</dbReference>
<dbReference type="Proteomes" id="UP000801864">
    <property type="component" value="Unassembled WGS sequence"/>
</dbReference>
<keyword evidence="2" id="KW-0560">Oxidoreductase</keyword>
<protein>
    <submittedName>
        <fullName evidence="4">Quinone oxidoreductase</fullName>
    </submittedName>
</protein>
<dbReference type="CDD" id="cd08249">
    <property type="entry name" value="enoyl_reductase_like"/>
    <property type="match status" value="1"/>
</dbReference>
<dbReference type="Pfam" id="PF08240">
    <property type="entry name" value="ADH_N"/>
    <property type="match status" value="1"/>
</dbReference>
<dbReference type="PANTHER" id="PTHR45348">
    <property type="entry name" value="HYPOTHETICAL OXIDOREDUCTASE (EUROFUNG)"/>
    <property type="match status" value="1"/>
</dbReference>
<evidence type="ECO:0000259" key="3">
    <source>
        <dbReference type="SMART" id="SM00829"/>
    </source>
</evidence>
<evidence type="ECO:0000256" key="2">
    <source>
        <dbReference type="ARBA" id="ARBA00023002"/>
    </source>
</evidence>
<dbReference type="AlphaFoldDB" id="A0A9P5C6K5"/>
<gene>
    <name evidence="4" type="ORF">CFAM422_012302</name>
</gene>
<dbReference type="GO" id="GO:0016651">
    <property type="term" value="F:oxidoreductase activity, acting on NAD(P)H"/>
    <property type="evidence" value="ECO:0007669"/>
    <property type="project" value="InterPro"/>
</dbReference>
<dbReference type="InterPro" id="IPR013154">
    <property type="entry name" value="ADH-like_N"/>
</dbReference>
<dbReference type="EMBL" id="QLNT01000029">
    <property type="protein sequence ID" value="KAF3057538.1"/>
    <property type="molecule type" value="Genomic_DNA"/>
</dbReference>
<evidence type="ECO:0000313" key="4">
    <source>
        <dbReference type="EMBL" id="KAF3057538.1"/>
    </source>
</evidence>
<accession>A0A9P5C6K5</accession>
<dbReference type="Gene3D" id="3.40.50.720">
    <property type="entry name" value="NAD(P)-binding Rossmann-like Domain"/>
    <property type="match status" value="1"/>
</dbReference>
<name>A0A9P5C6K5_9HYPO</name>
<comment type="caution">
    <text evidence="4">The sequence shown here is derived from an EMBL/GenBank/DDBJ whole genome shotgun (WGS) entry which is preliminary data.</text>
</comment>
<organism evidence="4 5">
    <name type="scientific">Trichoderma lentiforme</name>
    <dbReference type="NCBI Taxonomy" id="1567552"/>
    <lineage>
        <taxon>Eukaryota</taxon>
        <taxon>Fungi</taxon>
        <taxon>Dikarya</taxon>
        <taxon>Ascomycota</taxon>
        <taxon>Pezizomycotina</taxon>
        <taxon>Sordariomycetes</taxon>
        <taxon>Hypocreomycetidae</taxon>
        <taxon>Hypocreales</taxon>
        <taxon>Hypocreaceae</taxon>
        <taxon>Trichoderma</taxon>
    </lineage>
</organism>
<keyword evidence="5" id="KW-1185">Reference proteome</keyword>
<dbReference type="InterPro" id="IPR047122">
    <property type="entry name" value="Trans-enoyl_RdTase-like"/>
</dbReference>
<evidence type="ECO:0000256" key="1">
    <source>
        <dbReference type="ARBA" id="ARBA00008072"/>
    </source>
</evidence>
<dbReference type="InterPro" id="IPR036291">
    <property type="entry name" value="NAD(P)-bd_dom_sf"/>
</dbReference>
<dbReference type="SMART" id="SM00829">
    <property type="entry name" value="PKS_ER"/>
    <property type="match status" value="1"/>
</dbReference>
<feature type="domain" description="Enoyl reductase (ER)" evidence="3">
    <location>
        <begin position="9"/>
        <end position="336"/>
    </location>
</feature>
<sequence length="348" mass="37445">MKEAIVHGHDNERLSVEIQESPIPVPDVTQILIRVVVSGSNPKDWKGPVRIPAQNHTNTGDDIAGIVERVGSSVLEFKPGDRVASLHKLKTPHGSYAEFALGEECSTFHLPAHVTFEEGATIPLAAMTAALGLFNSLSLPPPWCLGDASARQNAKGGVVVYGASSAVGAFAIKLLRRAKLHPIIAVAGKARAFVEALIDSSQGDVIVDYRKGDDAVVEGIRQAIRQGDKLKYAFDAVSHGQSYLNLSKVLEPGGYITTVTPGHDYKGISPRINLVQTNITTAHTVNRDFAITWFRLFYYGLQEGWLRGHPYDVIPGGLNGLQSGLEKLQSGKASAVKYVYKIGTTEGS</sequence>
<reference evidence="4 5" key="1">
    <citation type="submission" date="2018-06" db="EMBL/GenBank/DDBJ databases">
        <title>Genome analysis of cellulolytic fungus Trichoderma lentiforme CFAM-422.</title>
        <authorList>
            <person name="Steindorff A.S."/>
            <person name="Formighieri E.F."/>
            <person name="Midorikawa G.E.O."/>
            <person name="Tamietti M.S."/>
            <person name="Ramos E.Z."/>
            <person name="Silva A.S."/>
            <person name="Bon E.P.S."/>
            <person name="Mendes T.D."/>
            <person name="Damaso M.C.T."/>
            <person name="Favaro L.C.L."/>
        </authorList>
    </citation>
    <scope>NUCLEOTIDE SEQUENCE [LARGE SCALE GENOMIC DNA]</scope>
    <source>
        <strain evidence="4 5">CFAM-422</strain>
    </source>
</reference>